<gene>
    <name evidence="4" type="ORF">C7M61_002378</name>
</gene>
<sequence>MSSIVKKSSHFAPKVKKRVTRNNKAAQPTPPTTQESHASPDPTQITQPDEASISTPPTTQATGGLTDLSKYEIAAPSEKTPDENTEDAEIVDPKDTSKVTNEEVIEDEGSDAHEDDDNDYFKKTLAEKEEIQKSQRRRSSVASRRLSGIFNRSGSVSTPGSVAPDGDDAQAAPVQIIGIPTAKPLKTKRSKLSTSRPSKRLRSSVAAPDQTLVEEDENTSTAARDDAKNGESRMLGPDFVVGINPVTNRVEKYKAHAGVPGPLSVAPPDLITTVKDIRQLPRKIDVEDEALYAKLTVLADDLTVKELCKPTLKIGSVSGNFHDAEHARGKLEKDKKTRRKARIRAREKRISYDKALEEIQQEDNELSKKQSDKEKPKEQEQPTPSNLKMGISGDKITLDAESIVKSNNQAAEKGDRQVEVDNSYLNPITSNSYTKLAYTDAWTTDELVQFYNALSTWGTDFTFIAQLFPYRNRRQIKRKFTLEEKKRPELVELALKRQLPADLDAYCAAAADGKNFKSLKEVKDEIEKLRKDHETHLNEIQSERERAIKEDLEASRKREMEIRTGSRIMTRAERERELRKNEVVLGTVDDSKKPTRALKGEN</sequence>
<feature type="compositionally biased region" description="Basic and acidic residues" evidence="2">
    <location>
        <begin position="119"/>
        <end position="133"/>
    </location>
</feature>
<dbReference type="STRING" id="418784.A0A2P7YSY1"/>
<protein>
    <recommendedName>
        <fullName evidence="3">Myb-like domain-containing protein</fullName>
    </recommendedName>
</protein>
<dbReference type="GO" id="GO:0000995">
    <property type="term" value="F:RNA polymerase III general transcription initiation factor activity"/>
    <property type="evidence" value="ECO:0007669"/>
    <property type="project" value="InterPro"/>
</dbReference>
<dbReference type="CDD" id="cd00167">
    <property type="entry name" value="SANT"/>
    <property type="match status" value="1"/>
</dbReference>
<dbReference type="InterPro" id="IPR039467">
    <property type="entry name" value="TFIIIB_B''_Myb"/>
</dbReference>
<dbReference type="GO" id="GO:0000126">
    <property type="term" value="C:transcription factor TFIIIB complex"/>
    <property type="evidence" value="ECO:0007669"/>
    <property type="project" value="InterPro"/>
</dbReference>
<feature type="compositionally biased region" description="Acidic residues" evidence="2">
    <location>
        <begin position="103"/>
        <end position="118"/>
    </location>
</feature>
<feature type="compositionally biased region" description="Basic and acidic residues" evidence="2">
    <location>
        <begin position="91"/>
        <end position="101"/>
    </location>
</feature>
<dbReference type="SMART" id="SM00717">
    <property type="entry name" value="SANT"/>
    <property type="match status" value="1"/>
</dbReference>
<dbReference type="InterPro" id="IPR009057">
    <property type="entry name" value="Homeodomain-like_sf"/>
</dbReference>
<keyword evidence="5" id="KW-1185">Reference proteome</keyword>
<accession>A0A2P7YSY1</accession>
<organism evidence="4 5">
    <name type="scientific">Candidozyma pseudohaemuli</name>
    <dbReference type="NCBI Taxonomy" id="418784"/>
    <lineage>
        <taxon>Eukaryota</taxon>
        <taxon>Fungi</taxon>
        <taxon>Dikarya</taxon>
        <taxon>Ascomycota</taxon>
        <taxon>Saccharomycotina</taxon>
        <taxon>Pichiomycetes</taxon>
        <taxon>Metschnikowiaceae</taxon>
        <taxon>Candidozyma</taxon>
    </lineage>
</organism>
<feature type="region of interest" description="Disordered" evidence="2">
    <location>
        <begin position="1"/>
        <end position="233"/>
    </location>
</feature>
<evidence type="ECO:0000313" key="5">
    <source>
        <dbReference type="Proteomes" id="UP000241107"/>
    </source>
</evidence>
<feature type="compositionally biased region" description="Basic residues" evidence="2">
    <location>
        <begin position="7"/>
        <end position="21"/>
    </location>
</feature>
<dbReference type="VEuPathDB" id="FungiDB:C7M61_002378"/>
<dbReference type="PIRSF" id="PIRSF037327">
    <property type="entry name" value="TFIIIB_Bdp1_fun"/>
    <property type="match status" value="1"/>
</dbReference>
<feature type="compositionally biased region" description="Basic residues" evidence="2">
    <location>
        <begin position="185"/>
        <end position="202"/>
    </location>
</feature>
<feature type="compositionally biased region" description="Polar residues" evidence="2">
    <location>
        <begin position="150"/>
        <end position="160"/>
    </location>
</feature>
<feature type="domain" description="Myb-like" evidence="3">
    <location>
        <begin position="438"/>
        <end position="486"/>
    </location>
</feature>
<dbReference type="PANTHER" id="PTHR22929">
    <property type="entry name" value="RNA POLYMERASE III TRANSCRIPTION INITIATION FACTOR B"/>
    <property type="match status" value="1"/>
</dbReference>
<feature type="region of interest" description="Disordered" evidence="2">
    <location>
        <begin position="354"/>
        <end position="391"/>
    </location>
</feature>
<dbReference type="Proteomes" id="UP000241107">
    <property type="component" value="Unassembled WGS sequence"/>
</dbReference>
<evidence type="ECO:0000256" key="1">
    <source>
        <dbReference type="SAM" id="Coils"/>
    </source>
</evidence>
<dbReference type="RefSeq" id="XP_024714254.1">
    <property type="nucleotide sequence ID" value="XM_024857755.1"/>
</dbReference>
<dbReference type="EMBL" id="PYFQ01000004">
    <property type="protein sequence ID" value="PSK39068.1"/>
    <property type="molecule type" value="Genomic_DNA"/>
</dbReference>
<dbReference type="SUPFAM" id="SSF46689">
    <property type="entry name" value="Homeodomain-like"/>
    <property type="match status" value="1"/>
</dbReference>
<keyword evidence="1" id="KW-0175">Coiled coil</keyword>
<feature type="coiled-coil region" evidence="1">
    <location>
        <begin position="519"/>
        <end position="550"/>
    </location>
</feature>
<proteinExistence type="predicted"/>
<reference evidence="4 5" key="1">
    <citation type="submission" date="2018-03" db="EMBL/GenBank/DDBJ databases">
        <title>Candida pseudohaemulonii genome assembly and annotation.</title>
        <authorList>
            <person name="Munoz J.F."/>
            <person name="Gade L.G."/>
            <person name="Chow N.A."/>
            <person name="Litvintseva A.P."/>
            <person name="Loparev V.N."/>
            <person name="Cuomo C.A."/>
        </authorList>
    </citation>
    <scope>NUCLEOTIDE SEQUENCE [LARGE SCALE GENOMIC DNA]</scope>
    <source>
        <strain evidence="4 5">B12108</strain>
    </source>
</reference>
<dbReference type="GO" id="GO:0001156">
    <property type="term" value="F:TFIIIC-class transcription factor complex binding"/>
    <property type="evidence" value="ECO:0007669"/>
    <property type="project" value="TreeGrafter"/>
</dbReference>
<evidence type="ECO:0000256" key="2">
    <source>
        <dbReference type="SAM" id="MobiDB-lite"/>
    </source>
</evidence>
<dbReference type="GO" id="GO:0070898">
    <property type="term" value="P:RNA polymerase III preinitiation complex assembly"/>
    <property type="evidence" value="ECO:0007669"/>
    <property type="project" value="TreeGrafter"/>
</dbReference>
<dbReference type="Pfam" id="PF15963">
    <property type="entry name" value="Myb_DNA-bind_7"/>
    <property type="match status" value="1"/>
</dbReference>
<dbReference type="Gene3D" id="1.20.58.1880">
    <property type="match status" value="1"/>
</dbReference>
<dbReference type="GeneID" id="36565767"/>
<dbReference type="InterPro" id="IPR001005">
    <property type="entry name" value="SANT/Myb"/>
</dbReference>
<feature type="compositionally biased region" description="Polar residues" evidence="2">
    <location>
        <begin position="22"/>
        <end position="63"/>
    </location>
</feature>
<dbReference type="OrthoDB" id="272624at2759"/>
<dbReference type="InterPro" id="IPR017174">
    <property type="entry name" value="Bdp1_fungi"/>
</dbReference>
<evidence type="ECO:0000313" key="4">
    <source>
        <dbReference type="EMBL" id="PSK39068.1"/>
    </source>
</evidence>
<dbReference type="AlphaFoldDB" id="A0A2P7YSY1"/>
<dbReference type="PANTHER" id="PTHR22929:SF0">
    <property type="entry name" value="TRANSCRIPTION FACTOR TFIIIB COMPONENT B'' HOMOLOG"/>
    <property type="match status" value="1"/>
</dbReference>
<comment type="caution">
    <text evidence="4">The sequence shown here is derived from an EMBL/GenBank/DDBJ whole genome shotgun (WGS) entry which is preliminary data.</text>
</comment>
<feature type="compositionally biased region" description="Basic and acidic residues" evidence="2">
    <location>
        <begin position="365"/>
        <end position="380"/>
    </location>
</feature>
<name>A0A2P7YSY1_9ASCO</name>
<evidence type="ECO:0000259" key="3">
    <source>
        <dbReference type="SMART" id="SM00717"/>
    </source>
</evidence>